<dbReference type="InterPro" id="IPR016166">
    <property type="entry name" value="FAD-bd_PCMH"/>
</dbReference>
<protein>
    <submittedName>
        <fullName evidence="4">p-cresol methylhydroxylase</fullName>
    </submittedName>
</protein>
<dbReference type="GO" id="GO:0071949">
    <property type="term" value="F:FAD binding"/>
    <property type="evidence" value="ECO:0007669"/>
    <property type="project" value="InterPro"/>
</dbReference>
<evidence type="ECO:0000259" key="3">
    <source>
        <dbReference type="PROSITE" id="PS51387"/>
    </source>
</evidence>
<dbReference type="EMBL" id="NVWI01000004">
    <property type="protein sequence ID" value="PCJ41758.1"/>
    <property type="molecule type" value="Genomic_DNA"/>
</dbReference>
<dbReference type="InterPro" id="IPR016167">
    <property type="entry name" value="FAD-bd_PCMH_sub1"/>
</dbReference>
<name>A0A2A5CDZ6_9GAMM</name>
<reference evidence="5" key="1">
    <citation type="submission" date="2017-08" db="EMBL/GenBank/DDBJ databases">
        <title>A dynamic microbial community with high functional redundancy inhabits the cold, oxic subseafloor aquifer.</title>
        <authorList>
            <person name="Tully B.J."/>
            <person name="Wheat C.G."/>
            <person name="Glazer B.T."/>
            <person name="Huber J.A."/>
        </authorList>
    </citation>
    <scope>NUCLEOTIDE SEQUENCE [LARGE SCALE GENOMIC DNA]</scope>
</reference>
<dbReference type="InterPro" id="IPR016171">
    <property type="entry name" value="Vanillyl_alc_oxidase_C-sub2"/>
</dbReference>
<evidence type="ECO:0000313" key="4">
    <source>
        <dbReference type="EMBL" id="PCJ41758.1"/>
    </source>
</evidence>
<gene>
    <name evidence="4" type="ORF">COA71_07025</name>
</gene>
<dbReference type="PROSITE" id="PS51387">
    <property type="entry name" value="FAD_PCMH"/>
    <property type="match status" value="1"/>
</dbReference>
<sequence length="531" mass="58659">MPTLPPGVNNQTFETALNEFRNAIGAEWVFTTDEDVDLYRDAYSPFWGEEDRMLKASAAVAPISTEEVQVIVRIANQYQIPLYPISTGKNLGYGGSAPNLSGSVIVDLKRMNQIIEVSEDKNYAVVEPGVSYFDLYNYINERGLKVWIDCPDPGWGSPVGNALDRGVGYTYNRFRDHFGSSAGLEAVLPNGEVMRTGMGALPNGELGNYRYGFGPGIDGLFCQGNFGIVTKMAFHLLPEPEAYYSGQVIVPRRRDLGALVNHVNNFEDLGLIGQPEYGSPAGGFGVNPEVQELMSRPGGATDDELDALSARRGVGSWSVNLQFYGPEESVLANWAFARRKIAESIDGAQFEDGQLYRFPMSDEEKRTFPHRVAIGVPNMEIFRIVPQDGLLYFSALTPRSAEAIFRGQQVFGEIYREMGLGSGPNPYQGAATWHPRAFILINGFSLSRTDTDHNARVREAFSMCIQAAAAEGWGEYRAPPAFATEVMNAYSFNNNILRRFCEELKDGIDPNGIIAPGRGGIWPRYLREDQA</sequence>
<dbReference type="GO" id="GO:1903457">
    <property type="term" value="P:lactate catabolic process"/>
    <property type="evidence" value="ECO:0007669"/>
    <property type="project" value="TreeGrafter"/>
</dbReference>
<organism evidence="4 5">
    <name type="scientific">SAR86 cluster bacterium</name>
    <dbReference type="NCBI Taxonomy" id="2030880"/>
    <lineage>
        <taxon>Bacteria</taxon>
        <taxon>Pseudomonadati</taxon>
        <taxon>Pseudomonadota</taxon>
        <taxon>Gammaproteobacteria</taxon>
        <taxon>SAR86 cluster</taxon>
    </lineage>
</organism>
<dbReference type="GO" id="GO:0008720">
    <property type="term" value="F:D-lactate dehydrogenase (NAD+) activity"/>
    <property type="evidence" value="ECO:0007669"/>
    <property type="project" value="TreeGrafter"/>
</dbReference>
<dbReference type="PANTHER" id="PTHR11748">
    <property type="entry name" value="D-LACTATE DEHYDROGENASE"/>
    <property type="match status" value="1"/>
</dbReference>
<evidence type="ECO:0000313" key="5">
    <source>
        <dbReference type="Proteomes" id="UP000228987"/>
    </source>
</evidence>
<comment type="caution">
    <text evidence="4">The sequence shown here is derived from an EMBL/GenBank/DDBJ whole genome shotgun (WGS) entry which is preliminary data.</text>
</comment>
<dbReference type="PANTHER" id="PTHR11748:SF114">
    <property type="entry name" value="ARYL-ALCOHOL OXIDASE VANILLYL-ALCOHOL OXIDASE (AFU_ORTHOLOGUE AFUA_3G09500)-RELATED"/>
    <property type="match status" value="1"/>
</dbReference>
<dbReference type="Gene3D" id="3.40.462.10">
    <property type="entry name" value="FAD-linked oxidases, C-terminal domain"/>
    <property type="match status" value="1"/>
</dbReference>
<dbReference type="InterPro" id="IPR016169">
    <property type="entry name" value="FAD-bd_PCMH_sub2"/>
</dbReference>
<dbReference type="InterPro" id="IPR016164">
    <property type="entry name" value="FAD-linked_Oxase-like_C"/>
</dbReference>
<keyword evidence="2" id="KW-0274">FAD</keyword>
<dbReference type="InterPro" id="IPR016170">
    <property type="entry name" value="Cytok_DH_C_sf"/>
</dbReference>
<keyword evidence="1" id="KW-0285">Flavoprotein</keyword>
<dbReference type="Gene3D" id="3.30.465.10">
    <property type="match status" value="1"/>
</dbReference>
<dbReference type="Gene3D" id="3.30.43.10">
    <property type="entry name" value="Uridine Diphospho-n-acetylenolpyruvylglucosamine Reductase, domain 2"/>
    <property type="match status" value="1"/>
</dbReference>
<accession>A0A2A5CDZ6</accession>
<dbReference type="SUPFAM" id="SSF56176">
    <property type="entry name" value="FAD-binding/transporter-associated domain-like"/>
    <property type="match status" value="1"/>
</dbReference>
<feature type="domain" description="FAD-binding PCMH-type" evidence="3">
    <location>
        <begin position="52"/>
        <end position="239"/>
    </location>
</feature>
<dbReference type="SUPFAM" id="SSF55103">
    <property type="entry name" value="FAD-linked oxidases, C-terminal domain"/>
    <property type="match status" value="1"/>
</dbReference>
<dbReference type="InterPro" id="IPR036318">
    <property type="entry name" value="FAD-bd_PCMH-like_sf"/>
</dbReference>
<evidence type="ECO:0000256" key="2">
    <source>
        <dbReference type="ARBA" id="ARBA00022827"/>
    </source>
</evidence>
<dbReference type="Gene3D" id="1.10.45.10">
    <property type="entry name" value="Vanillyl-alcohol Oxidase, Chain A, domain 4"/>
    <property type="match status" value="1"/>
</dbReference>
<dbReference type="InterPro" id="IPR006094">
    <property type="entry name" value="Oxid_FAD_bind_N"/>
</dbReference>
<dbReference type="GO" id="GO:0004458">
    <property type="term" value="F:D-lactate dehydrogenase (cytochrome) activity"/>
    <property type="evidence" value="ECO:0007669"/>
    <property type="project" value="TreeGrafter"/>
</dbReference>
<dbReference type="Proteomes" id="UP000228987">
    <property type="component" value="Unassembled WGS sequence"/>
</dbReference>
<evidence type="ECO:0000256" key="1">
    <source>
        <dbReference type="ARBA" id="ARBA00022630"/>
    </source>
</evidence>
<dbReference type="Pfam" id="PF01565">
    <property type="entry name" value="FAD_binding_4"/>
    <property type="match status" value="1"/>
</dbReference>
<proteinExistence type="predicted"/>
<dbReference type="AlphaFoldDB" id="A0A2A5CDZ6"/>